<dbReference type="InterPro" id="IPR032675">
    <property type="entry name" value="LRR_dom_sf"/>
</dbReference>
<keyword evidence="5" id="KW-0433">Leucine-rich repeat</keyword>
<keyword evidence="6" id="KW-0381">Hypersensitive response</keyword>
<dbReference type="Pfam" id="PF18052">
    <property type="entry name" value="Rx_N"/>
    <property type="match status" value="1"/>
</dbReference>
<dbReference type="Pfam" id="PF00931">
    <property type="entry name" value="NB-ARC"/>
    <property type="match status" value="1"/>
</dbReference>
<dbReference type="InterPro" id="IPR044974">
    <property type="entry name" value="Disease_R_plants"/>
</dbReference>
<dbReference type="Gene3D" id="1.10.8.430">
    <property type="entry name" value="Helical domain of apoptotic protease-activating factors"/>
    <property type="match status" value="1"/>
</dbReference>
<dbReference type="InterPro" id="IPR041118">
    <property type="entry name" value="Rx_N"/>
</dbReference>
<evidence type="ECO:0000256" key="6">
    <source>
        <dbReference type="ARBA" id="ARBA00022667"/>
    </source>
</evidence>
<dbReference type="GO" id="GO:0009626">
    <property type="term" value="P:plant-type hypersensitive response"/>
    <property type="evidence" value="ECO:0007669"/>
    <property type="project" value="UniProtKB-KW"/>
</dbReference>
<dbReference type="Proteomes" id="UP001604336">
    <property type="component" value="Unassembled WGS sequence"/>
</dbReference>
<dbReference type="AlphaFoldDB" id="A0ABD1SWS0"/>
<dbReference type="CDD" id="cd14798">
    <property type="entry name" value="RX-CC_like"/>
    <property type="match status" value="1"/>
</dbReference>
<keyword evidence="15" id="KW-1185">Reference proteome</keyword>
<protein>
    <submittedName>
        <fullName evidence="14">Disease resistance protein</fullName>
    </submittedName>
</protein>
<reference evidence="15" key="1">
    <citation type="submission" date="2024-07" db="EMBL/GenBank/DDBJ databases">
        <title>Two chromosome-level genome assemblies of Korean endemic species Abeliophyllum distichum and Forsythia ovata (Oleaceae).</title>
        <authorList>
            <person name="Jang H."/>
        </authorList>
    </citation>
    <scope>NUCLEOTIDE SEQUENCE [LARGE SCALE GENOMIC DNA]</scope>
</reference>
<dbReference type="Gene3D" id="3.80.10.10">
    <property type="entry name" value="Ribonuclease Inhibitor"/>
    <property type="match status" value="1"/>
</dbReference>
<dbReference type="SUPFAM" id="SSF52058">
    <property type="entry name" value="L domain-like"/>
    <property type="match status" value="1"/>
</dbReference>
<dbReference type="GO" id="GO:0005524">
    <property type="term" value="F:ATP binding"/>
    <property type="evidence" value="ECO:0007669"/>
    <property type="project" value="UniProtKB-KW"/>
</dbReference>
<dbReference type="InterPro" id="IPR036388">
    <property type="entry name" value="WH-like_DNA-bd_sf"/>
</dbReference>
<dbReference type="InterPro" id="IPR038005">
    <property type="entry name" value="RX-like_CC"/>
</dbReference>
<dbReference type="FunFam" id="3.40.50.300:FF:001091">
    <property type="entry name" value="Probable disease resistance protein At1g61300"/>
    <property type="match status" value="1"/>
</dbReference>
<feature type="domain" description="Disease resistance protein winged helix" evidence="13">
    <location>
        <begin position="555"/>
        <end position="624"/>
    </location>
</feature>
<dbReference type="EMBL" id="JBFOLK010000006">
    <property type="protein sequence ID" value="KAL2504828.1"/>
    <property type="molecule type" value="Genomic_DNA"/>
</dbReference>
<dbReference type="InterPro" id="IPR058922">
    <property type="entry name" value="WHD_DRP"/>
</dbReference>
<dbReference type="Gene3D" id="3.40.50.300">
    <property type="entry name" value="P-loop containing nucleotide triphosphate hydrolases"/>
    <property type="match status" value="1"/>
</dbReference>
<dbReference type="GO" id="GO:0005737">
    <property type="term" value="C:cytoplasm"/>
    <property type="evidence" value="ECO:0007669"/>
    <property type="project" value="UniProtKB-SubCell"/>
</dbReference>
<comment type="subcellular location">
    <subcellularLocation>
        <location evidence="2">Cytoplasm</location>
    </subcellularLocation>
</comment>
<proteinExistence type="inferred from homology"/>
<feature type="domain" description="NB-ARC" evidence="11">
    <location>
        <begin position="304"/>
        <end position="476"/>
    </location>
</feature>
<evidence type="ECO:0000256" key="7">
    <source>
        <dbReference type="ARBA" id="ARBA00022737"/>
    </source>
</evidence>
<keyword evidence="4" id="KW-0963">Cytoplasm</keyword>
<evidence type="ECO:0000256" key="3">
    <source>
        <dbReference type="ARBA" id="ARBA00008894"/>
    </source>
</evidence>
<dbReference type="InterPro" id="IPR042197">
    <property type="entry name" value="Apaf_helical"/>
</dbReference>
<evidence type="ECO:0000256" key="5">
    <source>
        <dbReference type="ARBA" id="ARBA00022614"/>
    </source>
</evidence>
<dbReference type="Gene3D" id="1.10.10.10">
    <property type="entry name" value="Winged helix-like DNA-binding domain superfamily/Winged helix DNA-binding domain"/>
    <property type="match status" value="1"/>
</dbReference>
<comment type="function">
    <text evidence="1">Confers resistance to late blight (Phytophthora infestans) races carrying the avirulence gene Avr1. Resistance proteins guard the plant against pathogens that contain an appropriate avirulence protein via an indirect interaction with this avirulence protein. That triggers a defense system including the hypersensitive response, which restricts the pathogen growth.</text>
</comment>
<organism evidence="14 15">
    <name type="scientific">Abeliophyllum distichum</name>
    <dbReference type="NCBI Taxonomy" id="126358"/>
    <lineage>
        <taxon>Eukaryota</taxon>
        <taxon>Viridiplantae</taxon>
        <taxon>Streptophyta</taxon>
        <taxon>Embryophyta</taxon>
        <taxon>Tracheophyta</taxon>
        <taxon>Spermatophyta</taxon>
        <taxon>Magnoliopsida</taxon>
        <taxon>eudicotyledons</taxon>
        <taxon>Gunneridae</taxon>
        <taxon>Pentapetalae</taxon>
        <taxon>asterids</taxon>
        <taxon>lamiids</taxon>
        <taxon>Lamiales</taxon>
        <taxon>Oleaceae</taxon>
        <taxon>Forsythieae</taxon>
        <taxon>Abeliophyllum</taxon>
    </lineage>
</organism>
<evidence type="ECO:0000256" key="9">
    <source>
        <dbReference type="ARBA" id="ARBA00022821"/>
    </source>
</evidence>
<keyword evidence="9" id="KW-0611">Plant defense</keyword>
<dbReference type="PANTHER" id="PTHR23155">
    <property type="entry name" value="DISEASE RESISTANCE PROTEIN RP"/>
    <property type="match status" value="1"/>
</dbReference>
<comment type="caution">
    <text evidence="14">The sequence shown here is derived from an EMBL/GenBank/DDBJ whole genome shotgun (WGS) entry which is preliminary data.</text>
</comment>
<dbReference type="InterPro" id="IPR002182">
    <property type="entry name" value="NB-ARC"/>
</dbReference>
<evidence type="ECO:0000259" key="12">
    <source>
        <dbReference type="Pfam" id="PF18052"/>
    </source>
</evidence>
<dbReference type="SUPFAM" id="SSF52540">
    <property type="entry name" value="P-loop containing nucleoside triphosphate hydrolases"/>
    <property type="match status" value="1"/>
</dbReference>
<sequence length="973" mass="113153">MDSFLLELREFFTVPKPEQYLSCTTFKTNELVASFIDFLLEDLEEFLGQRYLSRFFTVQLNPLLKNLKFLLIILGDTPFRCTELEETKNILAEIESIANEAGIFFHSFFFTTDLVKETKIAVAHSVLLPKFKMVKENIKKHCITVSNLPSVTTRNTTLVSIFIVDSVLDYLNHLINNRASIIVDVKDQITTLREELHFSRSFLRDIEVQQNKELIECDMQLRDLAYEVEYIINWFAAGEVPVWYVTLRLSNFIQKNKLIRTALAEIKLNYGINSLEVVESPCEVSSQVAGSIPMVDEIIVGLKDEIMQISSQLVRGPDHLQIISITGMPGLGKTTLAKKLYNHSSVLNHFDKRLWCVVSQTYERKRLLIDILRSMTNLKEDKFLEMKVEELGENLYKNLKEIRYFVVMDDIWNVKAWDDLKMYFPKDKTRSRILFTSRNKEVASEASSDGIINELPFLTVDECWDLLQQKVFGKALCPREFQDIGKQIATSCKGLPLAVAGIAAVLANMEKKENLWQEVAASLSSYIFKDQDILELSYKHLPIHLKPCFLYFSAFEEDREIPVKKLLSLWISEGFIQKNEVKRSEDVAEEYLIELINRSVVQIAKRRSDNGVKACNMHDLIRDMCLRIAKEENFLKVIKDEFSIYEKHHRLCNHSDPRHLKSRLFGLHIHSLLGMSDSLFIESRLRLLKVLKISDTNNYIETMEFPVQLRYLETPCLPWKMSGRLENLEFLFVTGTNSTNPVFSNMLKLRHLELYDPSRISEDWKIPKTHSLEILSGAFLENSNDEKILRCFPHLRRLKCICIYSRNKFPNFSFLTYLESLNMVFFGRKVELREFNFPTNIKKLSLTGHFHCEMISTIGKLPDLEILKLSLIKGENWNTNDDEFQKLKFLKLRYLKIEHWNTSEDHFPTLERLVLESCNKLKSIPSELGYTPTLQMIEVHSCGISVRESAMKIKEEQEENGNEELKVIIYGLK</sequence>
<feature type="domain" description="Disease resistance N-terminal" evidence="12">
    <location>
        <begin position="163"/>
        <end position="236"/>
    </location>
</feature>
<dbReference type="FunFam" id="1.10.10.10:FF:000322">
    <property type="entry name" value="Probable disease resistance protein At1g63360"/>
    <property type="match status" value="1"/>
</dbReference>
<evidence type="ECO:0000259" key="13">
    <source>
        <dbReference type="Pfam" id="PF23559"/>
    </source>
</evidence>
<evidence type="ECO:0000256" key="8">
    <source>
        <dbReference type="ARBA" id="ARBA00022741"/>
    </source>
</evidence>
<evidence type="ECO:0000256" key="4">
    <source>
        <dbReference type="ARBA" id="ARBA00022490"/>
    </source>
</evidence>
<name>A0ABD1SWS0_9LAMI</name>
<dbReference type="GO" id="GO:0051607">
    <property type="term" value="P:defense response to virus"/>
    <property type="evidence" value="ECO:0007669"/>
    <property type="project" value="UniProtKB-ARBA"/>
</dbReference>
<evidence type="ECO:0000313" key="14">
    <source>
        <dbReference type="EMBL" id="KAL2504828.1"/>
    </source>
</evidence>
<evidence type="ECO:0000313" key="15">
    <source>
        <dbReference type="Proteomes" id="UP001604336"/>
    </source>
</evidence>
<evidence type="ECO:0000259" key="11">
    <source>
        <dbReference type="Pfam" id="PF00931"/>
    </source>
</evidence>
<comment type="similarity">
    <text evidence="3">Belongs to the disease resistance NB-LRR family.</text>
</comment>
<dbReference type="PANTHER" id="PTHR23155:SF1152">
    <property type="entry name" value="AAA+ ATPASE DOMAIN-CONTAINING PROTEIN"/>
    <property type="match status" value="1"/>
</dbReference>
<evidence type="ECO:0000256" key="1">
    <source>
        <dbReference type="ARBA" id="ARBA00002074"/>
    </source>
</evidence>
<dbReference type="Gene3D" id="1.20.5.4130">
    <property type="match status" value="1"/>
</dbReference>
<dbReference type="Pfam" id="PF23559">
    <property type="entry name" value="WHD_DRP"/>
    <property type="match status" value="1"/>
</dbReference>
<dbReference type="PRINTS" id="PR00364">
    <property type="entry name" value="DISEASERSIST"/>
</dbReference>
<keyword evidence="7" id="KW-0677">Repeat</keyword>
<keyword evidence="10" id="KW-0067">ATP-binding</keyword>
<evidence type="ECO:0000256" key="2">
    <source>
        <dbReference type="ARBA" id="ARBA00004496"/>
    </source>
</evidence>
<gene>
    <name evidence="14" type="ORF">Adt_20449</name>
</gene>
<accession>A0ABD1SWS0</accession>
<dbReference type="InterPro" id="IPR027417">
    <property type="entry name" value="P-loop_NTPase"/>
</dbReference>
<keyword evidence="8" id="KW-0547">Nucleotide-binding</keyword>
<evidence type="ECO:0000256" key="10">
    <source>
        <dbReference type="ARBA" id="ARBA00022840"/>
    </source>
</evidence>